<feature type="transmembrane region" description="Helical" evidence="1">
    <location>
        <begin position="257"/>
        <end position="278"/>
    </location>
</feature>
<gene>
    <name evidence="2" type="ORF">SAMN04487936_102501</name>
</gene>
<feature type="transmembrane region" description="Helical" evidence="1">
    <location>
        <begin position="200"/>
        <end position="219"/>
    </location>
</feature>
<keyword evidence="1" id="KW-0472">Membrane</keyword>
<keyword evidence="1" id="KW-1133">Transmembrane helix</keyword>
<dbReference type="EMBL" id="FOSB01000002">
    <property type="protein sequence ID" value="SFJ52613.1"/>
    <property type="molecule type" value="Genomic_DNA"/>
</dbReference>
<organism evidence="2 3">
    <name type="scientific">Halobacillus dabanensis</name>
    <dbReference type="NCBI Taxonomy" id="240302"/>
    <lineage>
        <taxon>Bacteria</taxon>
        <taxon>Bacillati</taxon>
        <taxon>Bacillota</taxon>
        <taxon>Bacilli</taxon>
        <taxon>Bacillales</taxon>
        <taxon>Bacillaceae</taxon>
        <taxon>Halobacillus</taxon>
    </lineage>
</organism>
<proteinExistence type="predicted"/>
<dbReference type="Proteomes" id="UP000183557">
    <property type="component" value="Unassembled WGS sequence"/>
</dbReference>
<evidence type="ECO:0000313" key="3">
    <source>
        <dbReference type="Proteomes" id="UP000183557"/>
    </source>
</evidence>
<name>A0A1I3S164_HALDA</name>
<feature type="transmembrane region" description="Helical" evidence="1">
    <location>
        <begin position="120"/>
        <end position="137"/>
    </location>
</feature>
<protein>
    <submittedName>
        <fullName evidence="2">Uncharacterized protein</fullName>
    </submittedName>
</protein>
<evidence type="ECO:0000313" key="2">
    <source>
        <dbReference type="EMBL" id="SFJ52613.1"/>
    </source>
</evidence>
<reference evidence="3" key="1">
    <citation type="submission" date="2016-10" db="EMBL/GenBank/DDBJ databases">
        <authorList>
            <person name="Varghese N."/>
            <person name="Submissions S."/>
        </authorList>
    </citation>
    <scope>NUCLEOTIDE SEQUENCE [LARGE SCALE GENOMIC DNA]</scope>
    <source>
        <strain evidence="3">CGMCC 1.3704</strain>
    </source>
</reference>
<dbReference type="AlphaFoldDB" id="A0A1I3S164"/>
<dbReference type="OrthoDB" id="2448863at2"/>
<feature type="transmembrane region" description="Helical" evidence="1">
    <location>
        <begin position="157"/>
        <end position="180"/>
    </location>
</feature>
<sequence length="288" mass="32301">MQQCAHCKTAYQGGKFCGNCGKPFEPLENGETFTTELPSTINEQATSPAMSEQSHFSSQQHRQVITATPAVVNTDNAQRPSGKFIESTKDYFEYLKVVCKEPTNAFREGMDDNYSKARNTFLLFLLFSVLTVHLATQKITDMFGFFGFGFDVSFMTVLFPVLIVSLLAITIVCATMFLLLKIRNPDPPSFREVSGRFVTFLTIPMVLLAVTCLFLLLGLGSLIPFTNALILFGLASSIPFTLYSLHHEKKLGLDPFIHTMLTYLILFLLLRVVVNQFISSMTNMFMPF</sequence>
<keyword evidence="3" id="KW-1185">Reference proteome</keyword>
<evidence type="ECO:0000256" key="1">
    <source>
        <dbReference type="SAM" id="Phobius"/>
    </source>
</evidence>
<accession>A0A1I3S164</accession>
<feature type="transmembrane region" description="Helical" evidence="1">
    <location>
        <begin position="225"/>
        <end position="245"/>
    </location>
</feature>
<keyword evidence="1" id="KW-0812">Transmembrane</keyword>
<dbReference type="RefSeq" id="WP_075035558.1">
    <property type="nucleotide sequence ID" value="NZ_FOSB01000002.1"/>
</dbReference>